<evidence type="ECO:0000256" key="4">
    <source>
        <dbReference type="ARBA" id="ARBA00023242"/>
    </source>
</evidence>
<dbReference type="SUPFAM" id="SSF48371">
    <property type="entry name" value="ARM repeat"/>
    <property type="match status" value="1"/>
</dbReference>
<feature type="compositionally biased region" description="Polar residues" evidence="6">
    <location>
        <begin position="415"/>
        <end position="426"/>
    </location>
</feature>
<accession>A0AAD9MG39</accession>
<dbReference type="GO" id="GO:0051301">
    <property type="term" value="P:cell division"/>
    <property type="evidence" value="ECO:0007669"/>
    <property type="project" value="UniProtKB-KW"/>
</dbReference>
<dbReference type="GO" id="GO:0006281">
    <property type="term" value="P:DNA repair"/>
    <property type="evidence" value="ECO:0007669"/>
    <property type="project" value="TreeGrafter"/>
</dbReference>
<keyword evidence="3" id="KW-0498">Mitosis</keyword>
<dbReference type="InterPro" id="IPR011989">
    <property type="entry name" value="ARM-like"/>
</dbReference>
<dbReference type="GO" id="GO:0000785">
    <property type="term" value="C:chromatin"/>
    <property type="evidence" value="ECO:0007669"/>
    <property type="project" value="TreeGrafter"/>
</dbReference>
<evidence type="ECO:0008006" key="9">
    <source>
        <dbReference type="Google" id="ProtNLM"/>
    </source>
</evidence>
<keyword evidence="4" id="KW-0539">Nucleus</keyword>
<organism evidence="7 8">
    <name type="scientific">Prototheca wickerhamii</name>
    <dbReference type="NCBI Taxonomy" id="3111"/>
    <lineage>
        <taxon>Eukaryota</taxon>
        <taxon>Viridiplantae</taxon>
        <taxon>Chlorophyta</taxon>
        <taxon>core chlorophytes</taxon>
        <taxon>Trebouxiophyceae</taxon>
        <taxon>Chlorellales</taxon>
        <taxon>Chlorellaceae</taxon>
        <taxon>Prototheca</taxon>
    </lineage>
</organism>
<name>A0AAD9MG39_PROWI</name>
<dbReference type="InterPro" id="IPR016024">
    <property type="entry name" value="ARM-type_fold"/>
</dbReference>
<dbReference type="InterPro" id="IPR039776">
    <property type="entry name" value="Pds5"/>
</dbReference>
<dbReference type="GO" id="GO:0007064">
    <property type="term" value="P:mitotic sister chromatid cohesion"/>
    <property type="evidence" value="ECO:0007669"/>
    <property type="project" value="InterPro"/>
</dbReference>
<evidence type="ECO:0000313" key="8">
    <source>
        <dbReference type="Proteomes" id="UP001255856"/>
    </source>
</evidence>
<keyword evidence="5" id="KW-0131">Cell cycle</keyword>
<gene>
    <name evidence="7" type="ORF">QBZ16_001340</name>
</gene>
<evidence type="ECO:0000256" key="2">
    <source>
        <dbReference type="ARBA" id="ARBA00022618"/>
    </source>
</evidence>
<dbReference type="GO" id="GO:0005634">
    <property type="term" value="C:nucleus"/>
    <property type="evidence" value="ECO:0007669"/>
    <property type="project" value="UniProtKB-SubCell"/>
</dbReference>
<keyword evidence="8" id="KW-1185">Reference proteome</keyword>
<dbReference type="EMBL" id="JASFZW010000012">
    <property type="protein sequence ID" value="KAK2076004.1"/>
    <property type="molecule type" value="Genomic_DNA"/>
</dbReference>
<keyword evidence="2" id="KW-0132">Cell division</keyword>
<comment type="caution">
    <text evidence="7">The sequence shown here is derived from an EMBL/GenBank/DDBJ whole genome shotgun (WGS) entry which is preliminary data.</text>
</comment>
<evidence type="ECO:0000313" key="7">
    <source>
        <dbReference type="EMBL" id="KAK2076004.1"/>
    </source>
</evidence>
<protein>
    <recommendedName>
        <fullName evidence="9">Sister chromatid cohesion protein</fullName>
    </recommendedName>
</protein>
<comment type="subcellular location">
    <subcellularLocation>
        <location evidence="1">Nucleus</location>
    </subcellularLocation>
</comment>
<dbReference type="PANTHER" id="PTHR12663:SF0">
    <property type="entry name" value="PRECOCIOUS DISSOCIATION OF SISTERS 5, ISOFORM A"/>
    <property type="match status" value="1"/>
</dbReference>
<dbReference type="Proteomes" id="UP001255856">
    <property type="component" value="Unassembled WGS sequence"/>
</dbReference>
<dbReference type="GO" id="GO:0035825">
    <property type="term" value="P:homologous recombination"/>
    <property type="evidence" value="ECO:0007669"/>
    <property type="project" value="UniProtKB-ARBA"/>
</dbReference>
<dbReference type="Pfam" id="PF20168">
    <property type="entry name" value="PDS5"/>
    <property type="match status" value="1"/>
</dbReference>
<dbReference type="AlphaFoldDB" id="A0AAD9MG39"/>
<evidence type="ECO:0000256" key="3">
    <source>
        <dbReference type="ARBA" id="ARBA00022776"/>
    </source>
</evidence>
<dbReference type="Gene3D" id="1.25.10.10">
    <property type="entry name" value="Leucine-rich Repeat Variant"/>
    <property type="match status" value="1"/>
</dbReference>
<proteinExistence type="predicted"/>
<feature type="region of interest" description="Disordered" evidence="6">
    <location>
        <begin position="406"/>
        <end position="426"/>
    </location>
</feature>
<evidence type="ECO:0000256" key="1">
    <source>
        <dbReference type="ARBA" id="ARBA00004123"/>
    </source>
</evidence>
<reference evidence="7" key="1">
    <citation type="submission" date="2021-01" db="EMBL/GenBank/DDBJ databases">
        <authorList>
            <person name="Eckstrom K.M.E."/>
        </authorList>
    </citation>
    <scope>NUCLEOTIDE SEQUENCE</scope>
    <source>
        <strain evidence="7">UVCC 0001</strain>
    </source>
</reference>
<dbReference type="PANTHER" id="PTHR12663">
    <property type="entry name" value="ANDROGEN INDUCED INHIBITOR OF PROLIFERATION AS3 / PDS5-RELATED"/>
    <property type="match status" value="1"/>
</dbReference>
<evidence type="ECO:0000256" key="6">
    <source>
        <dbReference type="SAM" id="MobiDB-lite"/>
    </source>
</evidence>
<sequence>MQSLETQLEGLGQEDEQARRAVEPAVRVCLAGCIVQMLRLHAPDSPYEDGALKLLQSLQQIKCYMLAMDFDPEPPPTRPDDVLCVFTGSLLSCINETNEQSVRPCVLSMLSCIVEEADMTATLLETLLKPLMREEPSPASSAVCAVVAQLQGSLAPFVQRYLTLLLEQRPSRGAMRALVRLHERVPNVSWPLLPALADVLRRAGDEPGRALGAQTACQLLGLPGAGASLLREYPLLFDLLLDRYADGWAEVRLATAELTPALVRALGPVDAQRAKQALEAARKRLLDRHEGVRLAAVGALVEVGAAGAAPGAGWDPGATAALAVRLRDKRPAVRHAAARGLLRLCRAWAAGRDERAAALEVAAQTLLAAAAGTLGKGADAEMTACVLEDVAQRGLFIAHPSFVAEKADGSKGPTARSTQIDAPDTQPQASFECEAKWWSRLWASLDDGQQRAIGRLLAFQSELRRRLGSAVRAAERLRDARAAAGANTDSPPDAELQRKVAAACELISDVPRAEDALLGTLRSRDRAPLRALAALCSPDASLREATRARAELLRVAGGSGKQAEALRAAALRALPCLPSPEAVSRCLEGAAEDGRAADLALGLATYDPGAVLGRAGLLARMLRSDDGAEAELAAALVAKAAGGGARRPPVFERLPPDEQRETASALRERCLHGTVAGAKHAVQTLCWALPASAGAETLAEVGEGLLALVPDSLHDGRRLHALTRAMATLGRSAPAVFAPLAPRFCGLIADDLLRRDLPGQVQTPGKQLAVSGAWGDTSPNVALKCQLLKNLTQAFAPKDTHGWEGPGPAYLQALERVLHLVAGLTSNDPGDPAFDAFGLVGDREDPQNLDAAAVRYTAVAALLRLFRAHETRLSRRYFQLLSEGYCDYFPEPRTLLLGKIRRALAEATVRGLGVQAGVVRNQARKQHMQGAKLAALLAVAGGADPAEDNQAAALRALRAHVLGRRESLPPLQAQDRAAAVMLPDYFLVFVLYTVALHPDMPAPAELESAATEDGDPLTPEEVLRPFVAMLQARMVLGEEMALEVLLTPAPGQASSPQTISDQAAWAAKILHVLRYCRVPEPEVAGTLAFPDLADAEEESERIRGSHSRLVLVCELGLAILRKLTSKLTANPKPGPVS</sequence>
<evidence type="ECO:0000256" key="5">
    <source>
        <dbReference type="ARBA" id="ARBA00023306"/>
    </source>
</evidence>